<sequence length="180" mass="19281">MNNSCSKDINTNSKAKDIVLSGLLISLVFVATMFINIRLPISIHGGLIHLGSAMVVVISIIFGKKKGTIAAAFGMSLFDLITGGAQWAPFTFVIKGYMAYIIGTMAYAKGRNGNSILWNFIGVLFGGVWMIAGYYMAEVFIYGNWFSPITSIPGMIVQIVAAMIFGLPAAAALKKTGIKL</sequence>
<accession>A0ABT4D4X7</accession>
<dbReference type="PANTHER" id="PTHR37815:SF3">
    <property type="entry name" value="UPF0397 PROTEIN SPR0429"/>
    <property type="match status" value="1"/>
</dbReference>
<feature type="transmembrane region" description="Helical" evidence="3">
    <location>
        <begin position="18"/>
        <end position="37"/>
    </location>
</feature>
<feature type="transmembrane region" description="Helical" evidence="3">
    <location>
        <begin position="117"/>
        <end position="137"/>
    </location>
</feature>
<keyword evidence="1 3" id="KW-0812">Transmembrane</keyword>
<dbReference type="PANTHER" id="PTHR37815">
    <property type="entry name" value="UPF0397 PROTEIN BC_2624-RELATED"/>
    <property type="match status" value="1"/>
</dbReference>
<evidence type="ECO:0000256" key="3">
    <source>
        <dbReference type="SAM" id="Phobius"/>
    </source>
</evidence>
<feature type="transmembrane region" description="Helical" evidence="3">
    <location>
        <begin position="43"/>
        <end position="62"/>
    </location>
</feature>
<evidence type="ECO:0000256" key="1">
    <source>
        <dbReference type="ARBA" id="ARBA00022692"/>
    </source>
</evidence>
<name>A0ABT4D4X7_9CLOT</name>
<organism evidence="4 5">
    <name type="scientific">Clostridium aestuarii</name>
    <dbReference type="NCBI Taxonomy" id="338193"/>
    <lineage>
        <taxon>Bacteria</taxon>
        <taxon>Bacillati</taxon>
        <taxon>Bacillota</taxon>
        <taxon>Clostridia</taxon>
        <taxon>Eubacteriales</taxon>
        <taxon>Clostridiaceae</taxon>
        <taxon>Clostridium</taxon>
    </lineage>
</organism>
<evidence type="ECO:0000313" key="4">
    <source>
        <dbReference type="EMBL" id="MCY6485093.1"/>
    </source>
</evidence>
<keyword evidence="5" id="KW-1185">Reference proteome</keyword>
<proteinExistence type="predicted"/>
<dbReference type="Gene3D" id="1.10.1760.20">
    <property type="match status" value="1"/>
</dbReference>
<feature type="transmembrane region" description="Helical" evidence="3">
    <location>
        <begin position="149"/>
        <end position="173"/>
    </location>
</feature>
<dbReference type="RefSeq" id="WP_268041416.1">
    <property type="nucleotide sequence ID" value="NZ_JAPQER010000005.1"/>
</dbReference>
<evidence type="ECO:0000256" key="2">
    <source>
        <dbReference type="ARBA" id="ARBA00022989"/>
    </source>
</evidence>
<gene>
    <name evidence="4" type="ORF">OW763_12160</name>
</gene>
<evidence type="ECO:0000313" key="5">
    <source>
        <dbReference type="Proteomes" id="UP001078443"/>
    </source>
</evidence>
<reference evidence="4" key="1">
    <citation type="submission" date="2022-12" db="EMBL/GenBank/DDBJ databases">
        <authorList>
            <person name="Wang J."/>
        </authorList>
    </citation>
    <scope>NUCLEOTIDE SEQUENCE</scope>
    <source>
        <strain evidence="4">HY-45-18</strain>
    </source>
</reference>
<keyword evidence="2 3" id="KW-1133">Transmembrane helix</keyword>
<keyword evidence="3" id="KW-0472">Membrane</keyword>
<dbReference type="Proteomes" id="UP001078443">
    <property type="component" value="Unassembled WGS sequence"/>
</dbReference>
<dbReference type="EMBL" id="JAPQER010000005">
    <property type="protein sequence ID" value="MCY6485093.1"/>
    <property type="molecule type" value="Genomic_DNA"/>
</dbReference>
<protein>
    <submittedName>
        <fullName evidence="4">ECF transporter S component</fullName>
    </submittedName>
</protein>
<comment type="caution">
    <text evidence="4">The sequence shown here is derived from an EMBL/GenBank/DDBJ whole genome shotgun (WGS) entry which is preliminary data.</text>
</comment>
<dbReference type="InterPro" id="IPR009825">
    <property type="entry name" value="ECF_substrate-spec-like"/>
</dbReference>
<dbReference type="Pfam" id="PF07155">
    <property type="entry name" value="ECF-ribofla_trS"/>
    <property type="match status" value="1"/>
</dbReference>